<dbReference type="InterPro" id="IPR027417">
    <property type="entry name" value="P-loop_NTPase"/>
</dbReference>
<protein>
    <submittedName>
        <fullName evidence="4">GTP-binding protein</fullName>
    </submittedName>
</protein>
<dbReference type="SUPFAM" id="SSF52540">
    <property type="entry name" value="P-loop containing nucleoside triphosphate hydrolases"/>
    <property type="match status" value="1"/>
</dbReference>
<evidence type="ECO:0000259" key="2">
    <source>
        <dbReference type="Pfam" id="PF02492"/>
    </source>
</evidence>
<proteinExistence type="predicted"/>
<dbReference type="PANTHER" id="PTHR13748">
    <property type="entry name" value="COBW-RELATED"/>
    <property type="match status" value="1"/>
</dbReference>
<dbReference type="InterPro" id="IPR003495">
    <property type="entry name" value="CobW/HypB/UreG_nucleotide-bd"/>
</dbReference>
<reference evidence="4" key="1">
    <citation type="submission" date="2022-05" db="EMBL/GenBank/DDBJ databases">
        <title>Using nanopore sequencing to obtain complete genomes from saliva samples.</title>
        <authorList>
            <person name="Baker J.L."/>
        </authorList>
    </citation>
    <scope>NUCLEOTIDE SEQUENCE</scope>
    <source>
        <strain evidence="4">JCVI-JB-Lp32</strain>
    </source>
</reference>
<evidence type="ECO:0000256" key="1">
    <source>
        <dbReference type="SAM" id="MobiDB-lite"/>
    </source>
</evidence>
<dbReference type="Proteomes" id="UP000831562">
    <property type="component" value="Chromosome"/>
</dbReference>
<dbReference type="SUPFAM" id="SSF90002">
    <property type="entry name" value="Hypothetical protein YjiA, C-terminal domain"/>
    <property type="match status" value="1"/>
</dbReference>
<evidence type="ECO:0000259" key="3">
    <source>
        <dbReference type="Pfam" id="PF07683"/>
    </source>
</evidence>
<dbReference type="Gene3D" id="3.40.50.300">
    <property type="entry name" value="P-loop containing nucleotide triphosphate hydrolases"/>
    <property type="match status" value="1"/>
</dbReference>
<accession>A0A9E7AEE1</accession>
<feature type="compositionally biased region" description="Low complexity" evidence="1">
    <location>
        <begin position="342"/>
        <end position="368"/>
    </location>
</feature>
<sequence length="395" mass="43388">MKILVVSGFLGAGKTTFIQELVRRTGRDFAIYENEYGQADIDARRLRQDSDLKVWESTENCICCSGKQDFATSVLTISNTIDPEYLIVEPTGVAKLQSILDNVNQVAWERISLLAPVTVVDAVSWQNQRTDFPEIFDNQLSAAASVVISKLAPGSEDAAEPIKQLAAEINPQAEVIAESSYADIPDEWWNSLLTRALDGSVLKDSASEKDEGPDLETMALTHAELPSPTHLIWLLDAASAGVFGKLARAKGTLPCGNQWVKFDLVERAWAITGDEPQEESRCVFIGRDLLRHGLREAFVPAFWHEQSDLADEHDHSHCDHEHGHCVHEHCDHEHGHCEHEATSTTTRDTSTTSTATTTASTRTVSTRTSTRVTCTASATSTTMASTESQAHKTCN</sequence>
<feature type="region of interest" description="Disordered" evidence="1">
    <location>
        <begin position="340"/>
        <end position="368"/>
    </location>
</feature>
<dbReference type="PANTHER" id="PTHR13748:SF62">
    <property type="entry name" value="COBW DOMAIN-CONTAINING PROTEIN"/>
    <property type="match status" value="1"/>
</dbReference>
<dbReference type="Pfam" id="PF07683">
    <property type="entry name" value="CobW_C"/>
    <property type="match status" value="1"/>
</dbReference>
<dbReference type="InterPro" id="IPR051316">
    <property type="entry name" value="Zinc-reg_GTPase_activator"/>
</dbReference>
<evidence type="ECO:0000313" key="5">
    <source>
        <dbReference type="Proteomes" id="UP000831562"/>
    </source>
</evidence>
<feature type="domain" description="CobW/HypB/UreG nucleotide-binding" evidence="2">
    <location>
        <begin position="3"/>
        <end position="176"/>
    </location>
</feature>
<dbReference type="AlphaFoldDB" id="A0A9E7AEE1"/>
<organism evidence="4 5">
    <name type="scientific">Lancefieldella parvula</name>
    <dbReference type="NCBI Taxonomy" id="1382"/>
    <lineage>
        <taxon>Bacteria</taxon>
        <taxon>Bacillati</taxon>
        <taxon>Actinomycetota</taxon>
        <taxon>Coriobacteriia</taxon>
        <taxon>Coriobacteriales</taxon>
        <taxon>Atopobiaceae</taxon>
        <taxon>Lancefieldella</taxon>
    </lineage>
</organism>
<evidence type="ECO:0000313" key="4">
    <source>
        <dbReference type="EMBL" id="UQF77991.1"/>
    </source>
</evidence>
<dbReference type="Pfam" id="PF02492">
    <property type="entry name" value="cobW"/>
    <property type="match status" value="1"/>
</dbReference>
<dbReference type="InterPro" id="IPR011629">
    <property type="entry name" value="CobW-like_C"/>
</dbReference>
<name>A0A9E7AEE1_9ACTN</name>
<dbReference type="GO" id="GO:0005737">
    <property type="term" value="C:cytoplasm"/>
    <property type="evidence" value="ECO:0007669"/>
    <property type="project" value="TreeGrafter"/>
</dbReference>
<feature type="domain" description="CobW C-terminal" evidence="3">
    <location>
        <begin position="224"/>
        <end position="298"/>
    </location>
</feature>
<gene>
    <name evidence="4" type="ORF">M3I19_06875</name>
</gene>
<dbReference type="EMBL" id="CP097092">
    <property type="protein sequence ID" value="UQF77991.1"/>
    <property type="molecule type" value="Genomic_DNA"/>
</dbReference>